<keyword evidence="1" id="KW-0472">Membrane</keyword>
<keyword evidence="1" id="KW-0812">Transmembrane</keyword>
<comment type="caution">
    <text evidence="2">The sequence shown here is derived from an EMBL/GenBank/DDBJ whole genome shotgun (WGS) entry which is preliminary data.</text>
</comment>
<protein>
    <submittedName>
        <fullName evidence="2">Uncharacterized protein</fullName>
    </submittedName>
</protein>
<feature type="transmembrane region" description="Helical" evidence="1">
    <location>
        <begin position="7"/>
        <end position="27"/>
    </location>
</feature>
<reference evidence="2 3" key="1">
    <citation type="submission" date="2015-06" db="EMBL/GenBank/DDBJ databases">
        <title>New insights into the roles of widespread benthic archaea in carbon and nitrogen cycling.</title>
        <authorList>
            <person name="Lazar C.S."/>
            <person name="Baker B.J."/>
            <person name="Seitz K.W."/>
            <person name="Hyde A.S."/>
            <person name="Dick G.J."/>
            <person name="Hinrichs K.-U."/>
            <person name="Teske A.P."/>
        </authorList>
    </citation>
    <scope>NUCLEOTIDE SEQUENCE [LARGE SCALE GENOMIC DNA]</scope>
    <source>
        <strain evidence="2">SG8-32-1</strain>
    </source>
</reference>
<evidence type="ECO:0000256" key="1">
    <source>
        <dbReference type="SAM" id="Phobius"/>
    </source>
</evidence>
<name>A0A0M0BWH5_9ARCH</name>
<dbReference type="AlphaFoldDB" id="A0A0M0BWH5"/>
<evidence type="ECO:0000313" key="3">
    <source>
        <dbReference type="Proteomes" id="UP000037237"/>
    </source>
</evidence>
<gene>
    <name evidence="2" type="ORF">AC477_02900</name>
</gene>
<organism evidence="2 3">
    <name type="scientific">miscellaneous Crenarchaeota group-1 archaeon SG8-32-1</name>
    <dbReference type="NCBI Taxonomy" id="1685124"/>
    <lineage>
        <taxon>Archaea</taxon>
        <taxon>Candidatus Bathyarchaeota</taxon>
        <taxon>MCG-1</taxon>
    </lineage>
</organism>
<dbReference type="Proteomes" id="UP000037237">
    <property type="component" value="Unassembled WGS sequence"/>
</dbReference>
<dbReference type="EMBL" id="LFWU01000064">
    <property type="protein sequence ID" value="KON32521.1"/>
    <property type="molecule type" value="Genomic_DNA"/>
</dbReference>
<evidence type="ECO:0000313" key="2">
    <source>
        <dbReference type="EMBL" id="KON32521.1"/>
    </source>
</evidence>
<proteinExistence type="predicted"/>
<accession>A0A0M0BWH5</accession>
<sequence>MKWHNKLFLLLIIGIPLVAVLFVYLPISDNVESSVLNRVLEFLEDVVGIEVSKYDAQLLGTLVTYPDWLDGFPQRTGKITLDSEINKLDVLFKLRNNTLSWSLVRQIEGTMQYIDSRSVNMHDAVDGFLERYQTYSKNSEIQHMRNILNTVDFTENITIIEGSMKLTASINLFSVSVDFRNTFEGTNNAVVVSFHNGHFYAFSNTQEINYPI</sequence>
<keyword evidence="1" id="KW-1133">Transmembrane helix</keyword>